<feature type="transmembrane region" description="Helical" evidence="1">
    <location>
        <begin position="73"/>
        <end position="94"/>
    </location>
</feature>
<evidence type="ECO:0000313" key="2">
    <source>
        <dbReference type="EMBL" id="MFD1766696.1"/>
    </source>
</evidence>
<keyword evidence="1" id="KW-0472">Membrane</keyword>
<evidence type="ECO:0000256" key="1">
    <source>
        <dbReference type="SAM" id="Phobius"/>
    </source>
</evidence>
<gene>
    <name evidence="2" type="ORF">ACFSAG_07555</name>
</gene>
<feature type="transmembrane region" description="Helical" evidence="1">
    <location>
        <begin position="37"/>
        <end position="61"/>
    </location>
</feature>
<proteinExistence type="predicted"/>
<dbReference type="EMBL" id="JBHUEL010000007">
    <property type="protein sequence ID" value="MFD1766696.1"/>
    <property type="molecule type" value="Genomic_DNA"/>
</dbReference>
<reference evidence="3" key="1">
    <citation type="journal article" date="2019" name="Int. J. Syst. Evol. Microbiol.">
        <title>The Global Catalogue of Microorganisms (GCM) 10K type strain sequencing project: providing services to taxonomists for standard genome sequencing and annotation.</title>
        <authorList>
            <consortium name="The Broad Institute Genomics Platform"/>
            <consortium name="The Broad Institute Genome Sequencing Center for Infectious Disease"/>
            <person name="Wu L."/>
            <person name="Ma J."/>
        </authorList>
    </citation>
    <scope>NUCLEOTIDE SEQUENCE [LARGE SCALE GENOMIC DNA]</scope>
    <source>
        <strain evidence="3">CGMCC 1.12449</strain>
    </source>
</reference>
<evidence type="ECO:0008006" key="4">
    <source>
        <dbReference type="Google" id="ProtNLM"/>
    </source>
</evidence>
<name>A0ABW4MCA3_9SPHN</name>
<dbReference type="RefSeq" id="WP_374612090.1">
    <property type="nucleotide sequence ID" value="NZ_JBHUEL010000007.1"/>
</dbReference>
<feature type="transmembrane region" description="Helical" evidence="1">
    <location>
        <begin position="137"/>
        <end position="158"/>
    </location>
</feature>
<dbReference type="Proteomes" id="UP001597215">
    <property type="component" value="Unassembled WGS sequence"/>
</dbReference>
<accession>A0ABW4MCA3</accession>
<comment type="caution">
    <text evidence="2">The sequence shown here is derived from an EMBL/GenBank/DDBJ whole genome shotgun (WGS) entry which is preliminary data.</text>
</comment>
<feature type="transmembrane region" description="Helical" evidence="1">
    <location>
        <begin position="6"/>
        <end position="30"/>
    </location>
</feature>
<sequence>MALSYIALFYLSVVIFGDDYELGFASLIFFPAFIRLLGYLMIGFWIIPTLFFSDLFMAFTGKLNFSPDLQGDLVIVAMISVGGPLGVAIAAYLTKLKPSLSNLTPLRLLALSFGCSLGNALFHHIGMRLIGQAQTVTSGTIGIFIGDMIGSWTMIYLLKGLLTFFGRRPM</sequence>
<keyword evidence="1" id="KW-0812">Transmembrane</keyword>
<keyword evidence="1" id="KW-1133">Transmembrane helix</keyword>
<evidence type="ECO:0000313" key="3">
    <source>
        <dbReference type="Proteomes" id="UP001597215"/>
    </source>
</evidence>
<organism evidence="2 3">
    <name type="scientific">Sphingorhabdus buctiana</name>
    <dbReference type="NCBI Taxonomy" id="1508805"/>
    <lineage>
        <taxon>Bacteria</taxon>
        <taxon>Pseudomonadati</taxon>
        <taxon>Pseudomonadota</taxon>
        <taxon>Alphaproteobacteria</taxon>
        <taxon>Sphingomonadales</taxon>
        <taxon>Sphingomonadaceae</taxon>
        <taxon>Sphingorhabdus</taxon>
    </lineage>
</organism>
<feature type="transmembrane region" description="Helical" evidence="1">
    <location>
        <begin position="106"/>
        <end position="125"/>
    </location>
</feature>
<keyword evidence="3" id="KW-1185">Reference proteome</keyword>
<protein>
    <recommendedName>
        <fullName evidence="4">Permease</fullName>
    </recommendedName>
</protein>